<feature type="compositionally biased region" description="Polar residues" evidence="1">
    <location>
        <begin position="210"/>
        <end position="223"/>
    </location>
</feature>
<keyword evidence="3" id="KW-1185">Reference proteome</keyword>
<dbReference type="AlphaFoldDB" id="A0A1V8T2C9"/>
<dbReference type="STRING" id="1507870.A0A1V8T2C9"/>
<dbReference type="EMBL" id="NAJO01000019">
    <property type="protein sequence ID" value="OQO05454.1"/>
    <property type="molecule type" value="Genomic_DNA"/>
</dbReference>
<protein>
    <submittedName>
        <fullName evidence="2">Uncharacterized protein</fullName>
    </submittedName>
</protein>
<name>A0A1V8T2C9_9PEZI</name>
<sequence length="389" mass="42510">MAATFEQKRLQVAELCGRVERAQARVNSDVTSITELRVAMRGAEAKEARHEVKLRQLKTKLTVAGASLSEREGSEATKPVNLVSSDEEDIKEVDISATIDDDEIMRTPEPIIQRNSGNRDRTAKRRSTLVKSFETIHEDFPTVVMIDGQCVRGFCRHYNRGHGGLAPRKGAVHVYCTLRAISDVNVALLKAGQLARDSPIQKVDHPDNTPAPTGSNDAGSVTPQLRGLREKSTKSIHPDFPTVIEVDDVWDELTCKDCGANAVRDGSEFMQSEIAFRAHAKRTHDAITNAGLGGYCNMRSVSARDTDLMKASQDPVDHQIERMGYFEIAARAARVPRSDTGLRSHPSRSTPATSISLAAGRAKTAPPSEKKPTFGDLFGYDDVSDSDSA</sequence>
<feature type="region of interest" description="Disordered" evidence="1">
    <location>
        <begin position="199"/>
        <end position="233"/>
    </location>
</feature>
<comment type="caution">
    <text evidence="2">The sequence shown here is derived from an EMBL/GenBank/DDBJ whole genome shotgun (WGS) entry which is preliminary data.</text>
</comment>
<dbReference type="Proteomes" id="UP000192596">
    <property type="component" value="Unassembled WGS sequence"/>
</dbReference>
<feature type="compositionally biased region" description="Polar residues" evidence="1">
    <location>
        <begin position="347"/>
        <end position="356"/>
    </location>
</feature>
<organism evidence="2 3">
    <name type="scientific">Cryoendolithus antarcticus</name>
    <dbReference type="NCBI Taxonomy" id="1507870"/>
    <lineage>
        <taxon>Eukaryota</taxon>
        <taxon>Fungi</taxon>
        <taxon>Dikarya</taxon>
        <taxon>Ascomycota</taxon>
        <taxon>Pezizomycotina</taxon>
        <taxon>Dothideomycetes</taxon>
        <taxon>Dothideomycetidae</taxon>
        <taxon>Cladosporiales</taxon>
        <taxon>Cladosporiaceae</taxon>
        <taxon>Cryoendolithus</taxon>
    </lineage>
</organism>
<feature type="region of interest" description="Disordered" evidence="1">
    <location>
        <begin position="336"/>
        <end position="389"/>
    </location>
</feature>
<evidence type="ECO:0000313" key="2">
    <source>
        <dbReference type="EMBL" id="OQO05454.1"/>
    </source>
</evidence>
<reference evidence="3" key="1">
    <citation type="submission" date="2017-03" db="EMBL/GenBank/DDBJ databases">
        <title>Genomes of endolithic fungi from Antarctica.</title>
        <authorList>
            <person name="Coleine C."/>
            <person name="Masonjones S."/>
            <person name="Stajich J.E."/>
        </authorList>
    </citation>
    <scope>NUCLEOTIDE SEQUENCE [LARGE SCALE GENOMIC DNA]</scope>
    <source>
        <strain evidence="3">CCFEE 5527</strain>
    </source>
</reference>
<accession>A0A1V8T2C9</accession>
<evidence type="ECO:0000313" key="3">
    <source>
        <dbReference type="Proteomes" id="UP000192596"/>
    </source>
</evidence>
<dbReference type="OrthoDB" id="3633687at2759"/>
<evidence type="ECO:0000256" key="1">
    <source>
        <dbReference type="SAM" id="MobiDB-lite"/>
    </source>
</evidence>
<dbReference type="InParanoid" id="A0A1V8T2C9"/>
<proteinExistence type="predicted"/>
<gene>
    <name evidence="2" type="ORF">B0A48_09223</name>
</gene>